<protein>
    <submittedName>
        <fullName evidence="1">Uncharacterized protein</fullName>
    </submittedName>
</protein>
<dbReference type="EMBL" id="JACHJE010000013">
    <property type="protein sequence ID" value="MBB5128397.1"/>
    <property type="molecule type" value="Genomic_DNA"/>
</dbReference>
<proteinExistence type="predicted"/>
<comment type="caution">
    <text evidence="1">The sequence shown here is derived from an EMBL/GenBank/DDBJ whole genome shotgun (WGS) entry which is preliminary data.</text>
</comment>
<gene>
    <name evidence="1" type="ORF">FHS32_005172</name>
</gene>
<sequence>MTTAPVRITGRKALKGIDGINADEWTPRELRHGFVSLLPDPK</sequence>
<dbReference type="AlphaFoldDB" id="A0A7W8BT37"/>
<evidence type="ECO:0000313" key="2">
    <source>
        <dbReference type="Proteomes" id="UP000568022"/>
    </source>
</evidence>
<evidence type="ECO:0000313" key="1">
    <source>
        <dbReference type="EMBL" id="MBB5128397.1"/>
    </source>
</evidence>
<reference evidence="1 2" key="1">
    <citation type="submission" date="2020-08" db="EMBL/GenBank/DDBJ databases">
        <title>Genomic Encyclopedia of Type Strains, Phase III (KMG-III): the genomes of soil and plant-associated and newly described type strains.</title>
        <authorList>
            <person name="Whitman W."/>
        </authorList>
    </citation>
    <scope>NUCLEOTIDE SEQUENCE [LARGE SCALE GENOMIC DNA]</scope>
    <source>
        <strain evidence="1 2">CECT 3226</strain>
    </source>
</reference>
<keyword evidence="2" id="KW-1185">Reference proteome</keyword>
<organism evidence="1 2">
    <name type="scientific">Streptomyces griseoloalbus</name>
    <dbReference type="NCBI Taxonomy" id="67303"/>
    <lineage>
        <taxon>Bacteria</taxon>
        <taxon>Bacillati</taxon>
        <taxon>Actinomycetota</taxon>
        <taxon>Actinomycetes</taxon>
        <taxon>Kitasatosporales</taxon>
        <taxon>Streptomycetaceae</taxon>
        <taxon>Streptomyces</taxon>
    </lineage>
</organism>
<dbReference type="Proteomes" id="UP000568022">
    <property type="component" value="Unassembled WGS sequence"/>
</dbReference>
<accession>A0A7W8BT37</accession>
<name>A0A7W8BT37_9ACTN</name>